<dbReference type="Pfam" id="PF04542">
    <property type="entry name" value="Sigma70_r2"/>
    <property type="match status" value="1"/>
</dbReference>
<dbReference type="InterPro" id="IPR014284">
    <property type="entry name" value="RNA_pol_sigma-70_dom"/>
</dbReference>
<dbReference type="Pfam" id="PF00140">
    <property type="entry name" value="Sigma70_r1_2"/>
    <property type="match status" value="1"/>
</dbReference>
<reference evidence="9 10" key="1">
    <citation type="submission" date="2019-11" db="EMBL/GenBank/DDBJ databases">
        <title>Acidiferrimicrobium australis gen. nov., sp. nov., an acidophilic and obligately heterotrophic, member of the Actinobacteria that catalyses dissimilatory oxido- reduction of iron isolated from metal-rich acidic water in Chile.</title>
        <authorList>
            <person name="Gonzalez D."/>
            <person name="Huber K."/>
            <person name="Hedrich S."/>
            <person name="Rojas-Villalobos C."/>
            <person name="Quatrini R."/>
            <person name="Dinamarca M.A."/>
            <person name="Schwarz A."/>
            <person name="Canales C."/>
            <person name="Nancucheo I."/>
        </authorList>
    </citation>
    <scope>NUCLEOTIDE SEQUENCE [LARGE SCALE GENOMIC DNA]</scope>
    <source>
        <strain evidence="9 10">USS-CCA1</strain>
    </source>
</reference>
<dbReference type="InterPro" id="IPR013325">
    <property type="entry name" value="RNA_pol_sigma_r2"/>
</dbReference>
<evidence type="ECO:0000313" key="9">
    <source>
        <dbReference type="EMBL" id="MST33179.1"/>
    </source>
</evidence>
<gene>
    <name evidence="9" type="ORF">GHK86_10660</name>
</gene>
<dbReference type="CDD" id="cd06171">
    <property type="entry name" value="Sigma70_r4"/>
    <property type="match status" value="1"/>
</dbReference>
<evidence type="ECO:0000256" key="3">
    <source>
        <dbReference type="ARBA" id="ARBA00023082"/>
    </source>
</evidence>
<proteinExistence type="inferred from homology"/>
<dbReference type="SUPFAM" id="SSF88659">
    <property type="entry name" value="Sigma3 and sigma4 domains of RNA polymerase sigma factors"/>
    <property type="match status" value="2"/>
</dbReference>
<comment type="similarity">
    <text evidence="1 6">Belongs to the sigma-70 factor family.</text>
</comment>
<dbReference type="InterPro" id="IPR050239">
    <property type="entry name" value="Sigma-70_RNA_pol_init_factors"/>
</dbReference>
<evidence type="ECO:0000259" key="8">
    <source>
        <dbReference type="PROSITE" id="PS00716"/>
    </source>
</evidence>
<dbReference type="InterPro" id="IPR007630">
    <property type="entry name" value="RNA_pol_sigma70_r4"/>
</dbReference>
<evidence type="ECO:0000256" key="2">
    <source>
        <dbReference type="ARBA" id="ARBA00023015"/>
    </source>
</evidence>
<dbReference type="PROSITE" id="PS00715">
    <property type="entry name" value="SIGMA70_1"/>
    <property type="match status" value="1"/>
</dbReference>
<dbReference type="InterPro" id="IPR007624">
    <property type="entry name" value="RNA_pol_sigma70_r3"/>
</dbReference>
<comment type="function">
    <text evidence="6">Sigma factors are initiation factors that promote the attachment of RNA polymerase to specific initiation sites and are then released.</text>
</comment>
<dbReference type="PROSITE" id="PS00716">
    <property type="entry name" value="SIGMA70_2"/>
    <property type="match status" value="1"/>
</dbReference>
<dbReference type="PIRSF" id="PIRSF000770">
    <property type="entry name" value="RNA_pol_sigma-SigE/K"/>
    <property type="match status" value="1"/>
</dbReference>
<comment type="caution">
    <text evidence="9">The sequence shown here is derived from an EMBL/GenBank/DDBJ whole genome shotgun (WGS) entry which is preliminary data.</text>
</comment>
<dbReference type="PRINTS" id="PR00046">
    <property type="entry name" value="SIGMA70FCT"/>
</dbReference>
<keyword evidence="3 6" id="KW-0731">Sigma factor</keyword>
<dbReference type="Proteomes" id="UP000437736">
    <property type="component" value="Unassembled WGS sequence"/>
</dbReference>
<dbReference type="Gene3D" id="1.10.601.10">
    <property type="entry name" value="RNA Polymerase Primary Sigma Factor"/>
    <property type="match status" value="1"/>
</dbReference>
<keyword evidence="2 6" id="KW-0805">Transcription regulation</keyword>
<dbReference type="PANTHER" id="PTHR30603:SF60">
    <property type="entry name" value="RNA POLYMERASE SIGMA FACTOR RPOD"/>
    <property type="match status" value="1"/>
</dbReference>
<keyword evidence="4 6" id="KW-0238">DNA-binding</keyword>
<dbReference type="InterPro" id="IPR009042">
    <property type="entry name" value="RNA_pol_sigma70_r1_2"/>
</dbReference>
<dbReference type="InterPro" id="IPR000943">
    <property type="entry name" value="RNA_pol_sigma70"/>
</dbReference>
<evidence type="ECO:0000313" key="10">
    <source>
        <dbReference type="Proteomes" id="UP000437736"/>
    </source>
</evidence>
<feature type="domain" description="RNA polymerase sigma-70" evidence="7">
    <location>
        <begin position="95"/>
        <end position="108"/>
    </location>
</feature>
<dbReference type="PANTHER" id="PTHR30603">
    <property type="entry name" value="RNA POLYMERASE SIGMA FACTOR RPO"/>
    <property type="match status" value="1"/>
</dbReference>
<organism evidence="9 10">
    <name type="scientific">Acidiferrimicrobium australe</name>
    <dbReference type="NCBI Taxonomy" id="2664430"/>
    <lineage>
        <taxon>Bacteria</taxon>
        <taxon>Bacillati</taxon>
        <taxon>Actinomycetota</taxon>
        <taxon>Acidimicrobiia</taxon>
        <taxon>Acidimicrobiales</taxon>
        <taxon>Acidimicrobiaceae</taxon>
        <taxon>Acidiferrimicrobium</taxon>
    </lineage>
</organism>
<dbReference type="Gene3D" id="1.10.10.10">
    <property type="entry name" value="Winged helix-like DNA-binding domain superfamily/Winged helix DNA-binding domain"/>
    <property type="match status" value="2"/>
</dbReference>
<accession>A0ABW9QTJ9</accession>
<evidence type="ECO:0000256" key="5">
    <source>
        <dbReference type="ARBA" id="ARBA00023163"/>
    </source>
</evidence>
<dbReference type="InterPro" id="IPR036388">
    <property type="entry name" value="WH-like_DNA-bd_sf"/>
</dbReference>
<keyword evidence="10" id="KW-1185">Reference proteome</keyword>
<dbReference type="NCBIfam" id="TIGR02937">
    <property type="entry name" value="sigma70-ECF"/>
    <property type="match status" value="1"/>
</dbReference>
<dbReference type="Pfam" id="PF04539">
    <property type="entry name" value="Sigma70_r3"/>
    <property type="match status" value="1"/>
</dbReference>
<keyword evidence="5 6" id="KW-0804">Transcription</keyword>
<dbReference type="SUPFAM" id="SSF88946">
    <property type="entry name" value="Sigma2 domain of RNA polymerase sigma factors"/>
    <property type="match status" value="1"/>
</dbReference>
<dbReference type="Pfam" id="PF04545">
    <property type="entry name" value="Sigma70_r4"/>
    <property type="match status" value="1"/>
</dbReference>
<dbReference type="EMBL" id="WJHE01000508">
    <property type="protein sequence ID" value="MST33179.1"/>
    <property type="molecule type" value="Genomic_DNA"/>
</dbReference>
<evidence type="ECO:0000256" key="1">
    <source>
        <dbReference type="ARBA" id="ARBA00007788"/>
    </source>
</evidence>
<evidence type="ECO:0000259" key="7">
    <source>
        <dbReference type="PROSITE" id="PS00715"/>
    </source>
</evidence>
<evidence type="ECO:0000256" key="6">
    <source>
        <dbReference type="RuleBase" id="RU362124"/>
    </source>
</evidence>
<evidence type="ECO:0000256" key="4">
    <source>
        <dbReference type="ARBA" id="ARBA00023125"/>
    </source>
</evidence>
<protein>
    <recommendedName>
        <fullName evidence="6">RNA polymerase sigma factor</fullName>
    </recommendedName>
</protein>
<dbReference type="InterPro" id="IPR007627">
    <property type="entry name" value="RNA_pol_sigma70_r2"/>
</dbReference>
<name>A0ABW9QTJ9_9ACTN</name>
<feature type="domain" description="RNA polymerase sigma-70" evidence="8">
    <location>
        <begin position="264"/>
        <end position="290"/>
    </location>
</feature>
<sequence>MGAGPDLLGLYLDEAGSFPLLTKADEMRLGQLIQEGQAAKALLAGPEPVSARRRRELLRQVAAADRATAEFINANLRLVVSVARKYQWSGLPLGDLIQEGNLGLIHAVEKFDWRKGFKFSTYATWWIRQAIGRAIENTAHTVRVPAHVGDEIRRARRLQSELEATNGRPPTLLEVAQAMGMTEAGLAELLRYDSEPMSLDVPVGEDGDTSLGDLVVNQSAESPFESVADSMLPDQIQGFLSRLPEDERQVLWLRYGLDRGEPRTQGEVGEMLNLTAERVRRIERDAIIKLRRHLVGSDAHDLLAS</sequence>
<dbReference type="InterPro" id="IPR013324">
    <property type="entry name" value="RNA_pol_sigma_r3/r4-like"/>
</dbReference>